<sequence>NTSDASTIKVNTKIYQLSLAKWVTPVTVTELFNGTESIFAIDGAVNEESNESLNEAMIEDYQDSDINHGPQDGISHSYQGDIIHSYQNSISYKLAFDTDSSDEESDVSLLKIAIC</sequence>
<comment type="caution">
    <text evidence="1">The sequence shown here is derived from an EMBL/GenBank/DDBJ whole genome shotgun (WGS) entry which is preliminary data.</text>
</comment>
<proteinExistence type="predicted"/>
<reference evidence="1" key="1">
    <citation type="submission" date="2021-06" db="EMBL/GenBank/DDBJ databases">
        <authorList>
            <person name="Kallberg Y."/>
            <person name="Tangrot J."/>
            <person name="Rosling A."/>
        </authorList>
    </citation>
    <scope>NUCLEOTIDE SEQUENCE</scope>
    <source>
        <strain evidence="1">AU212A</strain>
    </source>
</reference>
<dbReference type="Proteomes" id="UP000789860">
    <property type="component" value="Unassembled WGS sequence"/>
</dbReference>
<evidence type="ECO:0000313" key="2">
    <source>
        <dbReference type="Proteomes" id="UP000789860"/>
    </source>
</evidence>
<name>A0ACA9KVV7_9GLOM</name>
<gene>
    <name evidence="1" type="ORF">SCALOS_LOCUS3044</name>
</gene>
<organism evidence="1 2">
    <name type="scientific">Scutellospora calospora</name>
    <dbReference type="NCBI Taxonomy" id="85575"/>
    <lineage>
        <taxon>Eukaryota</taxon>
        <taxon>Fungi</taxon>
        <taxon>Fungi incertae sedis</taxon>
        <taxon>Mucoromycota</taxon>
        <taxon>Glomeromycotina</taxon>
        <taxon>Glomeromycetes</taxon>
        <taxon>Diversisporales</taxon>
        <taxon>Gigasporaceae</taxon>
        <taxon>Scutellospora</taxon>
    </lineage>
</organism>
<feature type="non-terminal residue" evidence="1">
    <location>
        <position position="1"/>
    </location>
</feature>
<evidence type="ECO:0000313" key="1">
    <source>
        <dbReference type="EMBL" id="CAG8496280.1"/>
    </source>
</evidence>
<protein>
    <submittedName>
        <fullName evidence="1">7713_t:CDS:1</fullName>
    </submittedName>
</protein>
<keyword evidence="2" id="KW-1185">Reference proteome</keyword>
<accession>A0ACA9KVV7</accession>
<dbReference type="EMBL" id="CAJVPM010003054">
    <property type="protein sequence ID" value="CAG8496280.1"/>
    <property type="molecule type" value="Genomic_DNA"/>
</dbReference>